<comment type="caution">
    <text evidence="1">The sequence shown here is derived from an EMBL/GenBank/DDBJ whole genome shotgun (WGS) entry which is preliminary data.</text>
</comment>
<sequence length="54" mass="5861">MTARIGAFRSVGSEISDFSPEPPPTVFERIAQAAVGKCRCADRRRSLLPAGRVE</sequence>
<gene>
    <name evidence="1" type="ORF">OD750_003690</name>
</gene>
<reference evidence="1" key="1">
    <citation type="submission" date="2023-02" db="EMBL/GenBank/DDBJ databases">
        <title>Tahibacter soli sp. nov. isolated from soil.</title>
        <authorList>
            <person name="Baek J.H."/>
            <person name="Lee J.K."/>
            <person name="Choi D.G."/>
            <person name="Jeon C.O."/>
        </authorList>
    </citation>
    <scope>NUCLEOTIDE SEQUENCE</scope>
    <source>
        <strain evidence="1">BL</strain>
    </source>
</reference>
<dbReference type="Proteomes" id="UP001139971">
    <property type="component" value="Unassembled WGS sequence"/>
</dbReference>
<organism evidence="1 2">
    <name type="scientific">Tahibacter soli</name>
    <dbReference type="NCBI Taxonomy" id="2983605"/>
    <lineage>
        <taxon>Bacteria</taxon>
        <taxon>Pseudomonadati</taxon>
        <taxon>Pseudomonadota</taxon>
        <taxon>Gammaproteobacteria</taxon>
        <taxon>Lysobacterales</taxon>
        <taxon>Rhodanobacteraceae</taxon>
        <taxon>Tahibacter</taxon>
    </lineage>
</organism>
<accession>A0A9X3YHF9</accession>
<dbReference type="RefSeq" id="WP_263542858.1">
    <property type="nucleotide sequence ID" value="NZ_JAOVZO020000003.1"/>
</dbReference>
<proteinExistence type="predicted"/>
<dbReference type="AlphaFoldDB" id="A0A9X3YHF9"/>
<name>A0A9X3YHF9_9GAMM</name>
<dbReference type="EMBL" id="JAOVZO020000003">
    <property type="protein sequence ID" value="MDC8011642.1"/>
    <property type="molecule type" value="Genomic_DNA"/>
</dbReference>
<evidence type="ECO:0000313" key="1">
    <source>
        <dbReference type="EMBL" id="MDC8011642.1"/>
    </source>
</evidence>
<evidence type="ECO:0000313" key="2">
    <source>
        <dbReference type="Proteomes" id="UP001139971"/>
    </source>
</evidence>
<protein>
    <submittedName>
        <fullName evidence="1">Uncharacterized protein</fullName>
    </submittedName>
</protein>
<keyword evidence="2" id="KW-1185">Reference proteome</keyword>